<dbReference type="WBParaSite" id="ACOC_0001338001-mRNA-1">
    <property type="protein sequence ID" value="ACOC_0001338001-mRNA-1"/>
    <property type="gene ID" value="ACOC_0001338001"/>
</dbReference>
<evidence type="ECO:0000313" key="8">
    <source>
        <dbReference type="WBParaSite" id="ACOC_0001338001-mRNA-1"/>
    </source>
</evidence>
<keyword evidence="3" id="KW-0378">Hydrolase</keyword>
<reference evidence="8" key="1">
    <citation type="submission" date="2017-02" db="UniProtKB">
        <authorList>
            <consortium name="WormBaseParasite"/>
        </authorList>
    </citation>
    <scope>IDENTIFICATION</scope>
</reference>
<dbReference type="InterPro" id="IPR002018">
    <property type="entry name" value="CarbesteraseB"/>
</dbReference>
<accession>A0A0R3Q2T2</accession>
<gene>
    <name evidence="6" type="ORF">ACOC_LOCUS13381</name>
</gene>
<dbReference type="Gene3D" id="3.40.50.1820">
    <property type="entry name" value="alpha/beta hydrolase"/>
    <property type="match status" value="1"/>
</dbReference>
<dbReference type="GO" id="GO:0019695">
    <property type="term" value="P:choline metabolic process"/>
    <property type="evidence" value="ECO:0007669"/>
    <property type="project" value="TreeGrafter"/>
</dbReference>
<dbReference type="InterPro" id="IPR050654">
    <property type="entry name" value="AChE-related_enzymes"/>
</dbReference>
<feature type="signal peptide" evidence="4">
    <location>
        <begin position="1"/>
        <end position="24"/>
    </location>
</feature>
<dbReference type="EMBL" id="UYYA01005983">
    <property type="protein sequence ID" value="VDM64966.1"/>
    <property type="molecule type" value="Genomic_DNA"/>
</dbReference>
<dbReference type="AlphaFoldDB" id="A0A0R3Q2T2"/>
<name>A0A0R3Q2T2_ANGCS</name>
<dbReference type="InterPro" id="IPR029058">
    <property type="entry name" value="AB_hydrolase_fold"/>
</dbReference>
<dbReference type="GO" id="GO:0006581">
    <property type="term" value="P:acetylcholine catabolic process"/>
    <property type="evidence" value="ECO:0007669"/>
    <property type="project" value="TreeGrafter"/>
</dbReference>
<evidence type="ECO:0000256" key="4">
    <source>
        <dbReference type="SAM" id="SignalP"/>
    </source>
</evidence>
<keyword evidence="7" id="KW-1185">Reference proteome</keyword>
<organism evidence="8">
    <name type="scientific">Angiostrongylus costaricensis</name>
    <name type="common">Nematode worm</name>
    <dbReference type="NCBI Taxonomy" id="334426"/>
    <lineage>
        <taxon>Eukaryota</taxon>
        <taxon>Metazoa</taxon>
        <taxon>Ecdysozoa</taxon>
        <taxon>Nematoda</taxon>
        <taxon>Chromadorea</taxon>
        <taxon>Rhabditida</taxon>
        <taxon>Rhabditina</taxon>
        <taxon>Rhabditomorpha</taxon>
        <taxon>Strongyloidea</taxon>
        <taxon>Metastrongylidae</taxon>
        <taxon>Angiostrongylus</taxon>
    </lineage>
</organism>
<dbReference type="STRING" id="334426.A0A0R3Q2T2"/>
<protein>
    <submittedName>
        <fullName evidence="8">COesterase domain-containing protein</fullName>
    </submittedName>
</protein>
<dbReference type="Pfam" id="PF00135">
    <property type="entry name" value="COesterase"/>
    <property type="match status" value="1"/>
</dbReference>
<dbReference type="GO" id="GO:0003990">
    <property type="term" value="F:acetylcholinesterase activity"/>
    <property type="evidence" value="ECO:0007669"/>
    <property type="project" value="TreeGrafter"/>
</dbReference>
<evidence type="ECO:0000256" key="3">
    <source>
        <dbReference type="ARBA" id="ARBA00022801"/>
    </source>
</evidence>
<feature type="chain" id="PRO_5043130461" evidence="4">
    <location>
        <begin position="25"/>
        <end position="89"/>
    </location>
</feature>
<dbReference type="GO" id="GO:0005615">
    <property type="term" value="C:extracellular space"/>
    <property type="evidence" value="ECO:0007669"/>
    <property type="project" value="TreeGrafter"/>
</dbReference>
<comment type="similarity">
    <text evidence="1">Belongs to the type-B carboxylesterase/lipase family.</text>
</comment>
<evidence type="ECO:0000259" key="5">
    <source>
        <dbReference type="Pfam" id="PF00135"/>
    </source>
</evidence>
<evidence type="ECO:0000256" key="2">
    <source>
        <dbReference type="ARBA" id="ARBA00022487"/>
    </source>
</evidence>
<evidence type="ECO:0000313" key="7">
    <source>
        <dbReference type="Proteomes" id="UP000267027"/>
    </source>
</evidence>
<dbReference type="OMA" id="FQNERVS"/>
<proteinExistence type="inferred from homology"/>
<sequence length="89" mass="10021">MRWRLSYFLAVLFAALLMTADARAVLNEDHVVHTLLGTIRGVPLTFQNERVSAFLGVPYARPPVGVRRFAKPEMVQPWSGESDQESTFS</sequence>
<dbReference type="OrthoDB" id="3200163at2759"/>
<feature type="domain" description="Carboxylesterase type B" evidence="5">
    <location>
        <begin position="29"/>
        <end position="82"/>
    </location>
</feature>
<dbReference type="PANTHER" id="PTHR43918">
    <property type="entry name" value="ACETYLCHOLINESTERASE"/>
    <property type="match status" value="1"/>
</dbReference>
<keyword evidence="4" id="KW-0732">Signal</keyword>
<reference evidence="6 7" key="2">
    <citation type="submission" date="2018-11" db="EMBL/GenBank/DDBJ databases">
        <authorList>
            <consortium name="Pathogen Informatics"/>
        </authorList>
    </citation>
    <scope>NUCLEOTIDE SEQUENCE [LARGE SCALE GENOMIC DNA]</scope>
    <source>
        <strain evidence="6 7">Costa Rica</strain>
    </source>
</reference>
<evidence type="ECO:0000256" key="1">
    <source>
        <dbReference type="ARBA" id="ARBA00005964"/>
    </source>
</evidence>
<evidence type="ECO:0000313" key="6">
    <source>
        <dbReference type="EMBL" id="VDM64966.1"/>
    </source>
</evidence>
<keyword evidence="2" id="KW-0719">Serine esterase</keyword>
<dbReference type="PANTHER" id="PTHR43918:SF15">
    <property type="entry name" value="CARBOXYLIC ESTER HYDROLASE"/>
    <property type="match status" value="1"/>
</dbReference>
<dbReference type="Proteomes" id="UP000267027">
    <property type="component" value="Unassembled WGS sequence"/>
</dbReference>
<dbReference type="SUPFAM" id="SSF53474">
    <property type="entry name" value="alpha/beta-Hydrolases"/>
    <property type="match status" value="1"/>
</dbReference>
<dbReference type="GO" id="GO:0005886">
    <property type="term" value="C:plasma membrane"/>
    <property type="evidence" value="ECO:0007669"/>
    <property type="project" value="TreeGrafter"/>
</dbReference>